<evidence type="ECO:0000256" key="1">
    <source>
        <dbReference type="ARBA" id="ARBA00004533"/>
    </source>
</evidence>
<reference evidence="14 15" key="1">
    <citation type="submission" date="2019-04" db="EMBL/GenBank/DDBJ databases">
        <title>Azoarcus rhizosphaerae sp. nov. isolated from rhizosphere of Ficus religiosa.</title>
        <authorList>
            <person name="Lin S.-Y."/>
            <person name="Hameed A."/>
            <person name="Hsu Y.-H."/>
            <person name="Young C.-C."/>
        </authorList>
    </citation>
    <scope>NUCLEOTIDE SEQUENCE [LARGE SCALE GENOMIC DNA]</scope>
    <source>
        <strain evidence="14 15">CC-YHH848</strain>
    </source>
</reference>
<gene>
    <name evidence="14" type="ORF">E6O51_13360</name>
</gene>
<keyword evidence="8 11" id="KW-1133">Transmembrane helix</keyword>
<evidence type="ECO:0000259" key="12">
    <source>
        <dbReference type="Pfam" id="PF03934"/>
    </source>
</evidence>
<evidence type="ECO:0000256" key="6">
    <source>
        <dbReference type="ARBA" id="ARBA00022692"/>
    </source>
</evidence>
<evidence type="ECO:0000259" key="13">
    <source>
        <dbReference type="Pfam" id="PF21687"/>
    </source>
</evidence>
<comment type="similarity">
    <text evidence="2 10">Belongs to the GSP K family.</text>
</comment>
<evidence type="ECO:0000313" key="14">
    <source>
        <dbReference type="EMBL" id="THF60463.1"/>
    </source>
</evidence>
<dbReference type="InterPro" id="IPR045584">
    <property type="entry name" value="Pilin-like"/>
</dbReference>
<dbReference type="PANTHER" id="PTHR38831:SF1">
    <property type="entry name" value="TYPE II SECRETION SYSTEM PROTEIN K-RELATED"/>
    <property type="match status" value="1"/>
</dbReference>
<dbReference type="Proteomes" id="UP000307956">
    <property type="component" value="Unassembled WGS sequence"/>
</dbReference>
<accession>A0A4S4APV0</accession>
<dbReference type="Pfam" id="PF03934">
    <property type="entry name" value="T2SSK"/>
    <property type="match status" value="1"/>
</dbReference>
<dbReference type="InterPro" id="IPR049179">
    <property type="entry name" value="T2SSK_SAM-like_2nd"/>
</dbReference>
<comment type="caution">
    <text evidence="14">The sequence shown here is derived from an EMBL/GenBank/DDBJ whole genome shotgun (WGS) entry which is preliminary data.</text>
</comment>
<keyword evidence="7" id="KW-0653">Protein transport</keyword>
<dbReference type="GO" id="GO:0009306">
    <property type="term" value="P:protein secretion"/>
    <property type="evidence" value="ECO:0007669"/>
    <property type="project" value="InterPro"/>
</dbReference>
<evidence type="ECO:0000256" key="9">
    <source>
        <dbReference type="ARBA" id="ARBA00023136"/>
    </source>
</evidence>
<evidence type="ECO:0000313" key="15">
    <source>
        <dbReference type="Proteomes" id="UP000307956"/>
    </source>
</evidence>
<keyword evidence="4 10" id="KW-1003">Cell membrane</keyword>
<dbReference type="SUPFAM" id="SSF54523">
    <property type="entry name" value="Pili subunits"/>
    <property type="match status" value="1"/>
</dbReference>
<dbReference type="SUPFAM" id="SSF158544">
    <property type="entry name" value="GspK insert domain-like"/>
    <property type="match status" value="1"/>
</dbReference>
<organism evidence="14 15">
    <name type="scientific">Pseudothauera rhizosphaerae</name>
    <dbReference type="NCBI Taxonomy" id="2565932"/>
    <lineage>
        <taxon>Bacteria</taxon>
        <taxon>Pseudomonadati</taxon>
        <taxon>Pseudomonadota</taxon>
        <taxon>Betaproteobacteria</taxon>
        <taxon>Rhodocyclales</taxon>
        <taxon>Zoogloeaceae</taxon>
        <taxon>Pseudothauera</taxon>
    </lineage>
</organism>
<evidence type="ECO:0000256" key="10">
    <source>
        <dbReference type="PIRNR" id="PIRNR002786"/>
    </source>
</evidence>
<keyword evidence="5 10" id="KW-0997">Cell inner membrane</keyword>
<dbReference type="InterPro" id="IPR038072">
    <property type="entry name" value="GspK_central_sf"/>
</dbReference>
<dbReference type="PANTHER" id="PTHR38831">
    <property type="entry name" value="TYPE II SECRETION SYSTEM PROTEIN K"/>
    <property type="match status" value="1"/>
</dbReference>
<evidence type="ECO:0000256" key="11">
    <source>
        <dbReference type="SAM" id="Phobius"/>
    </source>
</evidence>
<dbReference type="EMBL" id="SSOD01000010">
    <property type="protein sequence ID" value="THF60463.1"/>
    <property type="molecule type" value="Genomic_DNA"/>
</dbReference>
<evidence type="ECO:0000256" key="3">
    <source>
        <dbReference type="ARBA" id="ARBA00022448"/>
    </source>
</evidence>
<dbReference type="NCBIfam" id="NF037980">
    <property type="entry name" value="T2SS_GspK"/>
    <property type="match status" value="1"/>
</dbReference>
<evidence type="ECO:0000256" key="5">
    <source>
        <dbReference type="ARBA" id="ARBA00022519"/>
    </source>
</evidence>
<evidence type="ECO:0000256" key="2">
    <source>
        <dbReference type="ARBA" id="ARBA00007246"/>
    </source>
</evidence>
<keyword evidence="15" id="KW-1185">Reference proteome</keyword>
<evidence type="ECO:0000256" key="4">
    <source>
        <dbReference type="ARBA" id="ARBA00022475"/>
    </source>
</evidence>
<evidence type="ECO:0000256" key="7">
    <source>
        <dbReference type="ARBA" id="ARBA00022927"/>
    </source>
</evidence>
<dbReference type="Gene3D" id="1.10.40.60">
    <property type="entry name" value="EpsJ-like"/>
    <property type="match status" value="3"/>
</dbReference>
<sequence length="350" mass="38525">MGGFRGLPAGLRSRHCTRWRRGQAGMAVISVLVVVAVVAVMAAALMARQATAIHAAQAEQTLVQARWLLRGEISRAQVVLRAEAQREPSTRLDGLWSRPITGKVVGSLDGEPARVFSEIIDEQSKFNLRNLLTADEVDPTEAATFLRLCTLVGVPPEQARHIVRRVVVSLVAAERRVEAAGSPSPARIERQAQARAVATQLGLPQPLPSQEEAPRLRTLDDLLSDHGIEHAAIERLRPYATILPIRTRINANTTGPEVLAAGVPGLPLERARALVQTRDRGQWFLNRGDIINRLQMRETLDPAELRVGVTSRWFRVSSALRTPHTTVLMQALLHDNKESLPEVVWLREGA</sequence>
<dbReference type="InterPro" id="IPR049031">
    <property type="entry name" value="T2SSK_SAM-like_1st"/>
</dbReference>
<dbReference type="GO" id="GO:0005886">
    <property type="term" value="C:plasma membrane"/>
    <property type="evidence" value="ECO:0007669"/>
    <property type="project" value="UniProtKB-SubCell"/>
</dbReference>
<evidence type="ECO:0000256" key="8">
    <source>
        <dbReference type="ARBA" id="ARBA00022989"/>
    </source>
</evidence>
<dbReference type="AlphaFoldDB" id="A0A4S4APV0"/>
<proteinExistence type="inferred from homology"/>
<feature type="transmembrane region" description="Helical" evidence="11">
    <location>
        <begin position="24"/>
        <end position="47"/>
    </location>
</feature>
<feature type="domain" description="T2SS protein K second SAM-like" evidence="12">
    <location>
        <begin position="249"/>
        <end position="298"/>
    </location>
</feature>
<dbReference type="OrthoDB" id="5293133at2"/>
<dbReference type="PIRSF" id="PIRSF002786">
    <property type="entry name" value="XcpX"/>
    <property type="match status" value="1"/>
</dbReference>
<keyword evidence="3 10" id="KW-0813">Transport</keyword>
<name>A0A4S4APV0_9RHOO</name>
<protein>
    <recommendedName>
        <fullName evidence="10">Type II secretion system protein K</fullName>
    </recommendedName>
</protein>
<comment type="subcellular location">
    <subcellularLocation>
        <location evidence="1 10">Cell inner membrane</location>
    </subcellularLocation>
</comment>
<dbReference type="InterPro" id="IPR005628">
    <property type="entry name" value="GspK"/>
</dbReference>
<dbReference type="Gene3D" id="3.30.1300.30">
    <property type="entry name" value="GSPII I/J protein-like"/>
    <property type="match status" value="2"/>
</dbReference>
<feature type="domain" description="T2SS protein K first SAM-like" evidence="13">
    <location>
        <begin position="124"/>
        <end position="244"/>
    </location>
</feature>
<keyword evidence="9 10" id="KW-0472">Membrane</keyword>
<dbReference type="Pfam" id="PF21687">
    <property type="entry name" value="T2SSK_1st"/>
    <property type="match status" value="1"/>
</dbReference>
<keyword evidence="6 11" id="KW-0812">Transmembrane</keyword>